<feature type="domain" description="LCCL" evidence="3">
    <location>
        <begin position="315"/>
        <end position="371"/>
    </location>
</feature>
<dbReference type="InterPro" id="IPR036609">
    <property type="entry name" value="LCCL_sf"/>
</dbReference>
<feature type="region of interest" description="Disordered" evidence="1">
    <location>
        <begin position="144"/>
        <end position="167"/>
    </location>
</feature>
<feature type="compositionally biased region" description="Low complexity" evidence="1">
    <location>
        <begin position="272"/>
        <end position="282"/>
    </location>
</feature>
<feature type="transmembrane region" description="Helical" evidence="2">
    <location>
        <begin position="484"/>
        <end position="505"/>
    </location>
</feature>
<dbReference type="InterPro" id="IPR004043">
    <property type="entry name" value="LCCL"/>
</dbReference>
<feature type="transmembrane region" description="Helical" evidence="2">
    <location>
        <begin position="442"/>
        <end position="464"/>
    </location>
</feature>
<proteinExistence type="predicted"/>
<dbReference type="EMBL" id="CYGV01001844">
    <property type="protein sequence ID" value="CUA77503.1"/>
    <property type="molecule type" value="Genomic_DNA"/>
</dbReference>
<dbReference type="SUPFAM" id="SSF69848">
    <property type="entry name" value="LCCL domain"/>
    <property type="match status" value="1"/>
</dbReference>
<dbReference type="Proteomes" id="UP000044841">
    <property type="component" value="Unassembled WGS sequence"/>
</dbReference>
<dbReference type="PROSITE" id="PS50820">
    <property type="entry name" value="LCCL"/>
    <property type="match status" value="1"/>
</dbReference>
<feature type="transmembrane region" description="Helical" evidence="2">
    <location>
        <begin position="517"/>
        <end position="538"/>
    </location>
</feature>
<feature type="compositionally biased region" description="Polar residues" evidence="1">
    <location>
        <begin position="221"/>
        <end position="231"/>
    </location>
</feature>
<keyword evidence="5" id="KW-1185">Reference proteome</keyword>
<organism evidence="4 5">
    <name type="scientific">Rhizoctonia solani</name>
    <dbReference type="NCBI Taxonomy" id="456999"/>
    <lineage>
        <taxon>Eukaryota</taxon>
        <taxon>Fungi</taxon>
        <taxon>Dikarya</taxon>
        <taxon>Basidiomycota</taxon>
        <taxon>Agaricomycotina</taxon>
        <taxon>Agaricomycetes</taxon>
        <taxon>Cantharellales</taxon>
        <taxon>Ceratobasidiaceae</taxon>
        <taxon>Rhizoctonia</taxon>
    </lineage>
</organism>
<feature type="region of interest" description="Disordered" evidence="1">
    <location>
        <begin position="184"/>
        <end position="301"/>
    </location>
</feature>
<dbReference type="PANTHER" id="PTHR31331:SF1">
    <property type="entry name" value="CYSTEINE RICH SECRETORY PROTEIN LCCL DOMAIN CONTAINING 2"/>
    <property type="match status" value="1"/>
</dbReference>
<sequence>MDTRRYEHFGTSKPPVARIPIPVPPPGIIAGSASSLRTRIRVHKKILRNLARERRRSTTNILAQPLQKEQITTAERGAISPQRINPLRESPVITDMTGKVYGQRSCSLRTPEPSANVTLPPVYVPMELDSAALELVQDSEPPLAMGTSVSYGSSSSQQHRRSPHPLPTYVDITDLVLANWSTPELSPKEQLQSPVAIDPKPRQKRSRAPAPPVPSTRVLRSMSQAKTNNDFTPATIPPNAPTPYEIAPFGVRREPRKPLRTKRVTPSTPRISASAVADDASATPRYNLRPRKRELGEDQASKQGGATELVYTSLVVGGGDNNKTYRGDSWICPAAIQAGVISASKGGCGTLRLVGNFTNFLPVVAHGVSSIGFPSVFPSSFRFLDSTSLGSCTDLRSYALAYNVICTSILMLLLRPEPIWIFWCLLCVGFWHITLFSDPRSAPPLLSDGFGTFLPALFVGYAFWRTAWRFTLPKFEGMPLERAVWYLAPFWAGVYFNVITAKIPIDRLVASDLNRDGALTALVIIAIVVLVIVLNQVWVIRKAGMFFYFLWRYILAGIVVVVLASLPGLTFRLHHYIAAILLMPLTAVPSRVSAVCQAFLLGMFLQGVAKFGFDSILQSAAELQRDAPLGSSLPSFYTNSSTLISSLTNTSISWDAISSELSDSEGWNGFSLLVDDVQRSVGDSLSYSLSGLQIGITHFFRLAYQRDGVSGDYTKAATLFPNGTWLEPLPGPS</sequence>
<evidence type="ECO:0000256" key="1">
    <source>
        <dbReference type="SAM" id="MobiDB-lite"/>
    </source>
</evidence>
<dbReference type="AlphaFoldDB" id="A0A0K6GFY2"/>
<feature type="compositionally biased region" description="Polar residues" evidence="1">
    <location>
        <begin position="184"/>
        <end position="193"/>
    </location>
</feature>
<evidence type="ECO:0000313" key="4">
    <source>
        <dbReference type="EMBL" id="CUA77503.1"/>
    </source>
</evidence>
<keyword evidence="2" id="KW-0472">Membrane</keyword>
<evidence type="ECO:0000313" key="5">
    <source>
        <dbReference type="Proteomes" id="UP000044841"/>
    </source>
</evidence>
<feature type="transmembrane region" description="Helical" evidence="2">
    <location>
        <begin position="419"/>
        <end position="436"/>
    </location>
</feature>
<dbReference type="Gene3D" id="2.170.130.20">
    <property type="entry name" value="LCCL-like domain"/>
    <property type="match status" value="1"/>
</dbReference>
<dbReference type="Pfam" id="PF03815">
    <property type="entry name" value="LCCL"/>
    <property type="match status" value="1"/>
</dbReference>
<keyword evidence="2" id="KW-1133">Transmembrane helix</keyword>
<feature type="transmembrane region" description="Helical" evidence="2">
    <location>
        <begin position="576"/>
        <end position="601"/>
    </location>
</feature>
<reference evidence="4 5" key="1">
    <citation type="submission" date="2015-07" db="EMBL/GenBank/DDBJ databases">
        <authorList>
            <person name="Noorani M."/>
        </authorList>
    </citation>
    <scope>NUCLEOTIDE SEQUENCE [LARGE SCALE GENOMIC DNA]</scope>
    <source>
        <strain evidence="4">BBA 69670</strain>
    </source>
</reference>
<protein>
    <recommendedName>
        <fullName evidence="3">LCCL domain-containing protein</fullName>
    </recommendedName>
</protein>
<feature type="transmembrane region" description="Helical" evidence="2">
    <location>
        <begin position="550"/>
        <end position="570"/>
    </location>
</feature>
<evidence type="ECO:0000256" key="2">
    <source>
        <dbReference type="SAM" id="Phobius"/>
    </source>
</evidence>
<dbReference type="PANTHER" id="PTHR31331">
    <property type="entry name" value="LCCL DOMAIN PROTEIN (AFU_ORTHOLOGUE AFUA_5G08630)"/>
    <property type="match status" value="1"/>
</dbReference>
<evidence type="ECO:0000259" key="3">
    <source>
        <dbReference type="PROSITE" id="PS50820"/>
    </source>
</evidence>
<name>A0A0K6GFY2_9AGAM</name>
<accession>A0A0K6GFY2</accession>
<gene>
    <name evidence="4" type="ORF">RSOLAG22IIIB_02518</name>
</gene>
<keyword evidence="2" id="KW-0812">Transmembrane</keyword>
<dbReference type="InterPro" id="IPR051957">
    <property type="entry name" value="CRISP-LCCL_domain"/>
</dbReference>